<evidence type="ECO:0000313" key="2">
    <source>
        <dbReference type="EMBL" id="KAG7355266.1"/>
    </source>
</evidence>
<organism evidence="2 3">
    <name type="scientific">Nitzschia inconspicua</name>
    <dbReference type="NCBI Taxonomy" id="303405"/>
    <lineage>
        <taxon>Eukaryota</taxon>
        <taxon>Sar</taxon>
        <taxon>Stramenopiles</taxon>
        <taxon>Ochrophyta</taxon>
        <taxon>Bacillariophyta</taxon>
        <taxon>Bacillariophyceae</taxon>
        <taxon>Bacillariophycidae</taxon>
        <taxon>Bacillariales</taxon>
        <taxon>Bacillariaceae</taxon>
        <taxon>Nitzschia</taxon>
    </lineage>
</organism>
<dbReference type="OrthoDB" id="272672at2759"/>
<dbReference type="Proteomes" id="UP000693970">
    <property type="component" value="Unassembled WGS sequence"/>
</dbReference>
<dbReference type="Pfam" id="PF02492">
    <property type="entry name" value="cobW"/>
    <property type="match status" value="1"/>
</dbReference>
<keyword evidence="3" id="KW-1185">Reference proteome</keyword>
<name>A0A9K3L5N6_9STRA</name>
<proteinExistence type="predicted"/>
<feature type="domain" description="CobW C-terminal" evidence="1">
    <location>
        <begin position="221"/>
        <end position="345"/>
    </location>
</feature>
<dbReference type="InterPro" id="IPR003495">
    <property type="entry name" value="CobW/HypB/UreG_nucleotide-bd"/>
</dbReference>
<protein>
    <submittedName>
        <fullName evidence="2">CobW/P47K family protein</fullName>
    </submittedName>
</protein>
<reference evidence="2" key="1">
    <citation type="journal article" date="2021" name="Sci. Rep.">
        <title>Diploid genomic architecture of Nitzschia inconspicua, an elite biomass production diatom.</title>
        <authorList>
            <person name="Oliver A."/>
            <person name="Podell S."/>
            <person name="Pinowska A."/>
            <person name="Traller J.C."/>
            <person name="Smith S.R."/>
            <person name="McClure R."/>
            <person name="Beliaev A."/>
            <person name="Bohutskyi P."/>
            <person name="Hill E.A."/>
            <person name="Rabines A."/>
            <person name="Zheng H."/>
            <person name="Allen L.Z."/>
            <person name="Kuo A."/>
            <person name="Grigoriev I.V."/>
            <person name="Allen A.E."/>
            <person name="Hazlebeck D."/>
            <person name="Allen E.E."/>
        </authorList>
    </citation>
    <scope>NUCLEOTIDE SEQUENCE</scope>
    <source>
        <strain evidence="2">Hildebrandi</strain>
    </source>
</reference>
<dbReference type="EMBL" id="JAGRRH010000016">
    <property type="protein sequence ID" value="KAG7355266.1"/>
    <property type="molecule type" value="Genomic_DNA"/>
</dbReference>
<reference evidence="2" key="2">
    <citation type="submission" date="2021-04" db="EMBL/GenBank/DDBJ databases">
        <authorList>
            <person name="Podell S."/>
        </authorList>
    </citation>
    <scope>NUCLEOTIDE SEQUENCE</scope>
    <source>
        <strain evidence="2">Hildebrandi</strain>
    </source>
</reference>
<dbReference type="InterPro" id="IPR011629">
    <property type="entry name" value="CobW-like_C"/>
</dbReference>
<dbReference type="AlphaFoldDB" id="A0A9K3L5N6"/>
<comment type="caution">
    <text evidence="2">The sequence shown here is derived from an EMBL/GenBank/DDBJ whole genome shotgun (WGS) entry which is preliminary data.</text>
</comment>
<gene>
    <name evidence="2" type="ORF">IV203_004622</name>
</gene>
<dbReference type="PANTHER" id="PTHR43603:SF1">
    <property type="entry name" value="ZINC-REGULATED GTPASE METALLOPROTEIN ACTIVATOR 1"/>
    <property type="match status" value="1"/>
</dbReference>
<evidence type="ECO:0000259" key="1">
    <source>
        <dbReference type="SMART" id="SM00833"/>
    </source>
</evidence>
<evidence type="ECO:0000313" key="3">
    <source>
        <dbReference type="Proteomes" id="UP000693970"/>
    </source>
</evidence>
<accession>A0A9K3L5N6</accession>
<dbReference type="SMART" id="SM00833">
    <property type="entry name" value="CobW_C"/>
    <property type="match status" value="1"/>
</dbReference>
<dbReference type="PANTHER" id="PTHR43603">
    <property type="entry name" value="COBW DOMAIN-CONTAINING PROTEIN DDB_G0274527"/>
    <property type="match status" value="1"/>
</dbReference>
<sequence length="367" mass="41169">MSDVNIDASLIANGGANLSRTEEKMVEMTNGCICCTLREDLLVEVARLAAEKRFDYLLIESTGISEPLPVAETFTFADPNGEKRSLSDISRLDTMVTVVDACNFLQDYKDAESLHEKGESLGPEDHRTVTDLFIDQVEFADCIILNKMDLIADEPKKDILLMEIMTKLNPRAKIITATNGQVPLNEILNTGLFSFEEARAAPGWLKEIRGEHTPETEEYGISSMTFRVHRPFHPERFWNFLHNDWMHGIVRSKGTFWLATRMQTGGTWSQAGGQVHITCAGTWLAAMIPPSLDGEKISVLDGLGIPQKLIDQLDNNKYGDRRQELVYIGVHLDKEKINEGLTSCLVTDEEFEAGPDLWETFNDPFPS</sequence>
<dbReference type="InterPro" id="IPR051927">
    <property type="entry name" value="Zn_Chap_cDPG_Synth"/>
</dbReference>
<dbReference type="CDD" id="cd03112">
    <property type="entry name" value="CobW-like"/>
    <property type="match status" value="1"/>
</dbReference>
<dbReference type="Pfam" id="PF07683">
    <property type="entry name" value="CobW_C"/>
    <property type="match status" value="1"/>
</dbReference>